<feature type="region of interest" description="Disordered" evidence="2">
    <location>
        <begin position="289"/>
        <end position="326"/>
    </location>
</feature>
<dbReference type="InterPro" id="IPR013087">
    <property type="entry name" value="Znf_C2H2_type"/>
</dbReference>
<dbReference type="Pfam" id="PF00790">
    <property type="entry name" value="VHS"/>
    <property type="match status" value="1"/>
</dbReference>
<feature type="domain" description="C2H2-type" evidence="3">
    <location>
        <begin position="621"/>
        <end position="645"/>
    </location>
</feature>
<reference evidence="5" key="2">
    <citation type="submission" date="2014-06" db="EMBL/GenBank/DDBJ databases">
        <authorList>
            <person name="Aslett M."/>
        </authorList>
    </citation>
    <scope>NUCLEOTIDE SEQUENCE</scope>
</reference>
<dbReference type="Proteomes" id="UP000492820">
    <property type="component" value="Unassembled WGS sequence"/>
</dbReference>
<dbReference type="InterPro" id="IPR002014">
    <property type="entry name" value="VHS_dom"/>
</dbReference>
<reference evidence="7" key="3">
    <citation type="submission" date="2020-10" db="UniProtKB">
        <authorList>
            <consortium name="WormBaseParasite"/>
        </authorList>
    </citation>
    <scope>IDENTIFICATION</scope>
</reference>
<feature type="region of interest" description="Disordered" evidence="2">
    <location>
        <begin position="509"/>
        <end position="540"/>
    </location>
</feature>
<evidence type="ECO:0000313" key="7">
    <source>
        <dbReference type="WBParaSite" id="EgrG_000628000"/>
    </source>
</evidence>
<proteinExistence type="predicted"/>
<dbReference type="SUPFAM" id="SSF57667">
    <property type="entry name" value="beta-beta-alpha zinc fingers"/>
    <property type="match status" value="1"/>
</dbReference>
<organism evidence="5">
    <name type="scientific">Echinococcus granulosus</name>
    <name type="common">Hydatid tapeworm</name>
    <dbReference type="NCBI Taxonomy" id="6210"/>
    <lineage>
        <taxon>Eukaryota</taxon>
        <taxon>Metazoa</taxon>
        <taxon>Spiralia</taxon>
        <taxon>Lophotrochozoa</taxon>
        <taxon>Platyhelminthes</taxon>
        <taxon>Cestoda</taxon>
        <taxon>Eucestoda</taxon>
        <taxon>Cyclophyllidea</taxon>
        <taxon>Taeniidae</taxon>
        <taxon>Echinococcus</taxon>
        <taxon>Echinococcus granulosus group</taxon>
    </lineage>
</organism>
<feature type="region of interest" description="Disordered" evidence="2">
    <location>
        <begin position="896"/>
        <end position="916"/>
    </location>
</feature>
<dbReference type="SUPFAM" id="SSF48464">
    <property type="entry name" value="ENTH/VHS domain"/>
    <property type="match status" value="1"/>
</dbReference>
<reference evidence="5 6" key="1">
    <citation type="journal article" date="2013" name="Nature">
        <title>The genomes of four tapeworm species reveal adaptations to parasitism.</title>
        <authorList>
            <person name="Tsai I.J."/>
            <person name="Zarowiecki M."/>
            <person name="Holroyd N."/>
            <person name="Garciarrubio A."/>
            <person name="Sanchez-Flores A."/>
            <person name="Brooks K.L."/>
            <person name="Tracey A."/>
            <person name="Bobes R.J."/>
            <person name="Fragoso G."/>
            <person name="Sciutto E."/>
            <person name="Aslett M."/>
            <person name="Beasley H."/>
            <person name="Bennett H.M."/>
            <person name="Cai J."/>
            <person name="Camicia F."/>
            <person name="Clark R."/>
            <person name="Cucher M."/>
            <person name="De Silva N."/>
            <person name="Day T.A."/>
            <person name="Deplazes P."/>
            <person name="Estrada K."/>
            <person name="Fernandez C."/>
            <person name="Holland P.W."/>
            <person name="Hou J."/>
            <person name="Hu S."/>
            <person name="Huckvale T."/>
            <person name="Hung S.S."/>
            <person name="Kamenetzky L."/>
            <person name="Keane J.A."/>
            <person name="Kiss F."/>
            <person name="Koziol U."/>
            <person name="Lambert O."/>
            <person name="Liu K."/>
            <person name="Luo X."/>
            <person name="Luo Y."/>
            <person name="Macchiaroli N."/>
            <person name="Nichol S."/>
            <person name="Paps J."/>
            <person name="Parkinson J."/>
            <person name="Pouchkina-Stantcheva N."/>
            <person name="Riddiford N."/>
            <person name="Rosenzvit M."/>
            <person name="Salinas G."/>
            <person name="Wasmuth J.D."/>
            <person name="Zamanian M."/>
            <person name="Zheng Y."/>
            <person name="Cai X."/>
            <person name="Soberon X."/>
            <person name="Olson P.D."/>
            <person name="Laclette J.P."/>
            <person name="Brehm K."/>
            <person name="Berriman M."/>
            <person name="Garciarrubio A."/>
            <person name="Bobes R.J."/>
            <person name="Fragoso G."/>
            <person name="Sanchez-Flores A."/>
            <person name="Estrada K."/>
            <person name="Cevallos M.A."/>
            <person name="Morett E."/>
            <person name="Gonzalez V."/>
            <person name="Portillo T."/>
            <person name="Ochoa-Leyva A."/>
            <person name="Jose M.V."/>
            <person name="Sciutto E."/>
            <person name="Landa A."/>
            <person name="Jimenez L."/>
            <person name="Valdes V."/>
            <person name="Carrero J.C."/>
            <person name="Larralde C."/>
            <person name="Morales-Montor J."/>
            <person name="Limon-Lason J."/>
            <person name="Soberon X."/>
            <person name="Laclette J.P."/>
        </authorList>
    </citation>
    <scope>NUCLEOTIDE SEQUENCE [LARGE SCALE GENOMIC DNA]</scope>
</reference>
<keyword evidence="1" id="KW-0862">Zinc</keyword>
<feature type="domain" description="VHS" evidence="4">
    <location>
        <begin position="45"/>
        <end position="149"/>
    </location>
</feature>
<evidence type="ECO:0000256" key="2">
    <source>
        <dbReference type="SAM" id="MobiDB-lite"/>
    </source>
</evidence>
<dbReference type="SMART" id="SM00355">
    <property type="entry name" value="ZnF_C2H2"/>
    <property type="match status" value="3"/>
</dbReference>
<dbReference type="PROSITE" id="PS50157">
    <property type="entry name" value="ZINC_FINGER_C2H2_2"/>
    <property type="match status" value="1"/>
</dbReference>
<name>A0A068WEH7_ECHGR</name>
<dbReference type="PROSITE" id="PS50179">
    <property type="entry name" value="VHS"/>
    <property type="match status" value="1"/>
</dbReference>
<gene>
    <name evidence="5" type="ORF">EgrG_000628000</name>
</gene>
<dbReference type="EMBL" id="LK028578">
    <property type="protein sequence ID" value="CDS18493.1"/>
    <property type="molecule type" value="Genomic_DNA"/>
</dbReference>
<dbReference type="InterPro" id="IPR008942">
    <property type="entry name" value="ENTH_VHS"/>
</dbReference>
<dbReference type="GO" id="GO:0043130">
    <property type="term" value="F:ubiquitin binding"/>
    <property type="evidence" value="ECO:0007669"/>
    <property type="project" value="InterPro"/>
</dbReference>
<feature type="compositionally biased region" description="Basic and acidic residues" evidence="2">
    <location>
        <begin position="518"/>
        <end position="536"/>
    </location>
</feature>
<accession>A0A068WEH7</accession>
<dbReference type="OrthoDB" id="6276757at2759"/>
<evidence type="ECO:0000259" key="4">
    <source>
        <dbReference type="PROSITE" id="PS50179"/>
    </source>
</evidence>
<sequence>MARYRDIFNAIEYATNESCPNRLLAFAKVRSVALGGAAAAHSTARQIINRFCNVALENQQNGLWSLDLLHMCTLHGGDSFALALNSQDRLNDLLAFFLNPIKTKSVSVQIQLKLLSLIQNWAITYKNVFSCNNFEHAYERLKKSGVVTNVDGLHNLHWLPDRDVFGNFTESAPYDLQDVVSEISTENKMLHAELQAIFQMVNEEQSSNSRKDVETRTELSEASKRTLEIRQAVYASQAFWNDIIEHLETKPEDLDEINLNIQRIFESMEQSITCCIKALKADPAVKTAEDKAENEGGGSLDGFHKEEKPLNTDGTGPELETDGSVKSSGFWSCALCNLRFDDRNRLLNHIEAPDHQRQLENRLFNKTKSPPNPSLKPAKEKEYQTPKSNSTLERKERAIFNPHIEVRPKSPIVFSEPYVPLNLDKSPTTPPTTATGITENSVYATPGWRPTTLTKPKIYTPHVSVTQIPQVNRLYDNGYIRTSTRSNIITTKGGGDSFRPLQVGNLPRSEETMLQSEPPKRMEASVPKRSEVKELVSKQTQTETRDSTGLLFTSSRPINVQCNDCRLTFSNLDKLLSHPCHIAIPSTGVETGAPLLPTLSYPHPPPVQVVSQSKTNNIASFFCEDCGLDFDEKHLFEAHLRTPRHKFSAGHREAANQNTSVASRKLSQEQIEKASSLTFGHASYSTPKLSHENANNTNRVGYPLGQTYPSQNPLIRVKAVETIGAHLYGSVERSMSRPMGSTARQIPEYSVQSGVTEKPQESNITLQSETLQGMNSLIQKHNITTRGDLFFCNACFVFLHYEEIIEHIACVDHQQNIGMGQKTAALSSSQEVNESTKPAVRMPSLPPLYSTNPTLPDANYIAVYVPAEQAIEGESGRRPIFTQYVSLGSPKFPTFNAPVGEKGGSPEGNAVGRRPL</sequence>
<evidence type="ECO:0000313" key="6">
    <source>
        <dbReference type="Proteomes" id="UP000492820"/>
    </source>
</evidence>
<keyword evidence="1" id="KW-0479">Metal-binding</keyword>
<dbReference type="InterPro" id="IPR036236">
    <property type="entry name" value="Znf_C2H2_sf"/>
</dbReference>
<dbReference type="WBParaSite" id="EgrG_000628000">
    <property type="protein sequence ID" value="EgrG_000628000"/>
    <property type="gene ID" value="EgrG_000628000"/>
</dbReference>
<dbReference type="Gene3D" id="1.25.40.90">
    <property type="match status" value="1"/>
</dbReference>
<evidence type="ECO:0000259" key="3">
    <source>
        <dbReference type="PROSITE" id="PS50157"/>
    </source>
</evidence>
<feature type="region of interest" description="Disordered" evidence="2">
    <location>
        <begin position="357"/>
        <end position="391"/>
    </location>
</feature>
<dbReference type="AlphaFoldDB" id="A0A068WEH7"/>
<protein>
    <submittedName>
        <fullName evidence="5 7">Zinc finger C2H2 type</fullName>
    </submittedName>
</protein>
<dbReference type="PROSITE" id="PS00028">
    <property type="entry name" value="ZINC_FINGER_C2H2_1"/>
    <property type="match status" value="2"/>
</dbReference>
<evidence type="ECO:0000313" key="5">
    <source>
        <dbReference type="EMBL" id="CDS18493.1"/>
    </source>
</evidence>
<dbReference type="GO" id="GO:0035091">
    <property type="term" value="F:phosphatidylinositol binding"/>
    <property type="evidence" value="ECO:0007669"/>
    <property type="project" value="InterPro"/>
</dbReference>
<keyword evidence="1" id="KW-0863">Zinc-finger</keyword>
<dbReference type="GO" id="GO:0008270">
    <property type="term" value="F:zinc ion binding"/>
    <property type="evidence" value="ECO:0007669"/>
    <property type="project" value="UniProtKB-KW"/>
</dbReference>
<evidence type="ECO:0000256" key="1">
    <source>
        <dbReference type="PROSITE-ProRule" id="PRU00042"/>
    </source>
</evidence>